<reference evidence="1 2" key="1">
    <citation type="submission" date="2011-07" db="EMBL/GenBank/DDBJ databases">
        <authorList>
            <person name="Coyne R."/>
            <person name="Brami D."/>
            <person name="Johnson J."/>
            <person name="Hostetler J."/>
            <person name="Hannick L."/>
            <person name="Clark T."/>
            <person name="Cassidy-Hanley D."/>
            <person name="Inman J."/>
        </authorList>
    </citation>
    <scope>NUCLEOTIDE SEQUENCE [LARGE SCALE GENOMIC DNA]</scope>
    <source>
        <strain evidence="1 2">G5</strain>
    </source>
</reference>
<name>G0QXZ3_ICHMU</name>
<evidence type="ECO:0000313" key="1">
    <source>
        <dbReference type="EMBL" id="EGR29907.1"/>
    </source>
</evidence>
<keyword evidence="2" id="KW-1185">Reference proteome</keyword>
<sequence length="398" mass="49342">MMDTKKIFQYRNQNQKFLKENKMKDNFKKQFNQIKTQNLNIKTQKRKGLEWKMNQNKKILNNQNKYLSQKQKMITQKPNLQKKRQKSKNQELKISLKRKYVIIDIWKIKDQSKKRCIWKKQQIDYKMNRTIKSQKLNLLKKNSEKCQMILNMLQTITKVQYRKTKNKKNIQDKQNMRRINKKKMRTNKIIKYKFWKWKYQIKMKVQKINKTRFQKQNKSILIYNKNVKIQKNKEININKKLQIIIINQEKKLVKILTQIINLWLQTNNLEIKVFLQKILKIKWMNLKRMYKKLSNKTIIQQMKLKFLKEIMINQSFRMKKFYFIFNFKFIFFQLVRQLVLFNEQDEEIVKMLDRKQQVKELKNKVENFILQTQGDITKQQQQYSYIQTNIKQKNLQDL</sequence>
<dbReference type="Proteomes" id="UP000008983">
    <property type="component" value="Unassembled WGS sequence"/>
</dbReference>
<gene>
    <name evidence="1" type="ORF">IMG5_146250</name>
</gene>
<protein>
    <submittedName>
        <fullName evidence="1">Uncharacterized protein</fullName>
    </submittedName>
</protein>
<dbReference type="AlphaFoldDB" id="G0QXZ3"/>
<organism evidence="1 2">
    <name type="scientific">Ichthyophthirius multifiliis</name>
    <name type="common">White spot disease agent</name>
    <name type="synonym">Ich</name>
    <dbReference type="NCBI Taxonomy" id="5932"/>
    <lineage>
        <taxon>Eukaryota</taxon>
        <taxon>Sar</taxon>
        <taxon>Alveolata</taxon>
        <taxon>Ciliophora</taxon>
        <taxon>Intramacronucleata</taxon>
        <taxon>Oligohymenophorea</taxon>
        <taxon>Hymenostomatida</taxon>
        <taxon>Ophryoglenina</taxon>
        <taxon>Ichthyophthirius</taxon>
    </lineage>
</organism>
<dbReference type="InParanoid" id="G0QXZ3"/>
<dbReference type="RefSeq" id="XP_004031143.1">
    <property type="nucleotide sequence ID" value="XM_004031095.1"/>
</dbReference>
<dbReference type="EMBL" id="GL984093">
    <property type="protein sequence ID" value="EGR29907.1"/>
    <property type="molecule type" value="Genomic_DNA"/>
</dbReference>
<evidence type="ECO:0000313" key="2">
    <source>
        <dbReference type="Proteomes" id="UP000008983"/>
    </source>
</evidence>
<accession>G0QXZ3</accession>
<dbReference type="GeneID" id="14906017"/>
<proteinExistence type="predicted"/>